<dbReference type="AlphaFoldDB" id="A0A133RZW8"/>
<comment type="caution">
    <text evidence="2">The sequence shown here is derived from an EMBL/GenBank/DDBJ whole genome shotgun (WGS) entry which is preliminary data.</text>
</comment>
<evidence type="ECO:0000313" key="2">
    <source>
        <dbReference type="EMBL" id="KXA61338.1"/>
    </source>
</evidence>
<dbReference type="SUPFAM" id="SSF56507">
    <property type="entry name" value="Methionine synthase activation domain-like"/>
    <property type="match status" value="1"/>
</dbReference>
<reference evidence="4 6" key="2">
    <citation type="submission" date="2018-09" db="EMBL/GenBank/DDBJ databases">
        <title>Genome sequence of Veillonella atypica isolated from periodontal Korean patients.</title>
        <authorList>
            <person name="Lee J.-H."/>
            <person name="Moon J.-H."/>
            <person name="Shin S.-Y."/>
        </authorList>
    </citation>
    <scope>NUCLEOTIDE SEQUENCE [LARGE SCALE GENOMIC DNA]</scope>
    <source>
        <strain evidence="4 6">KHUD_V1</strain>
    </source>
</reference>
<dbReference type="EMBL" id="LRQT01000120">
    <property type="protein sequence ID" value="KXA61338.1"/>
    <property type="molecule type" value="Genomic_DNA"/>
</dbReference>
<sequence>MPIYNGMLPVINKDEVKRYAGLRHAEDFPEKFVDEACKEIQLLATPKGVYQEYDYDAENKVILSNPPLKIEGSIIEKHLEKSTKVYVLGVTVGEDVERRSEQLFKQGNYTVGLLLDAAATTAVEQVADQVNEVINNIAKKQGYAPTWRFSPGYGNWPLEIQPQLGKIIKTEQIGLQVTENFLLFPRKSVTAIIGLMPGDQCLTTKRGCSSCSQKDCQSRKLPEKTAATKPETSKTTAETSGIAMKAQPTE</sequence>
<dbReference type="InterPro" id="IPR017342">
    <property type="entry name" value="S-AdoMet-dep_Met_synth_prd"/>
</dbReference>
<dbReference type="GO" id="GO:0008705">
    <property type="term" value="F:methionine synthase activity"/>
    <property type="evidence" value="ECO:0007669"/>
    <property type="project" value="InterPro"/>
</dbReference>
<accession>A0A133RZW8</accession>
<evidence type="ECO:0000313" key="5">
    <source>
        <dbReference type="Proteomes" id="UP000070226"/>
    </source>
</evidence>
<reference evidence="3" key="3">
    <citation type="submission" date="2023-05" db="EMBL/GenBank/DDBJ databases">
        <title>Cataloging the Phylogenetic Diversity of Human Bladder Bacteria.</title>
        <authorList>
            <person name="Du J."/>
        </authorList>
    </citation>
    <scope>NUCLEOTIDE SEQUENCE</scope>
    <source>
        <strain evidence="3">UMB10101</strain>
    </source>
</reference>
<reference evidence="2 5" key="1">
    <citation type="submission" date="2016-01" db="EMBL/GenBank/DDBJ databases">
        <authorList>
            <person name="Oliw E.H."/>
        </authorList>
    </citation>
    <scope>NUCLEOTIDE SEQUENCE [LARGE SCALE GENOMIC DNA]</scope>
    <source>
        <strain evidence="2 5">CMW7756B</strain>
    </source>
</reference>
<evidence type="ECO:0000256" key="1">
    <source>
        <dbReference type="SAM" id="MobiDB-lite"/>
    </source>
</evidence>
<dbReference type="PATRIC" id="fig|39777.7.peg.1887"/>
<organism evidence="2">
    <name type="scientific">Veillonella atypica</name>
    <dbReference type="NCBI Taxonomy" id="39777"/>
    <lineage>
        <taxon>Bacteria</taxon>
        <taxon>Bacillati</taxon>
        <taxon>Bacillota</taxon>
        <taxon>Negativicutes</taxon>
        <taxon>Veillonellales</taxon>
        <taxon>Veillonellaceae</taxon>
        <taxon>Veillonella</taxon>
    </lineage>
</organism>
<protein>
    <submittedName>
        <fullName evidence="2 3">Methionine synthase</fullName>
    </submittedName>
</protein>
<dbReference type="Gene3D" id="3.40.109.40">
    <property type="match status" value="1"/>
</dbReference>
<dbReference type="RefSeq" id="WP_038123682.1">
    <property type="nucleotide sequence ID" value="NZ_CALLHQ010000008.1"/>
</dbReference>
<dbReference type="Proteomes" id="UP000070226">
    <property type="component" value="Unassembled WGS sequence"/>
</dbReference>
<dbReference type="EMBL" id="QXZZ01000004">
    <property type="protein sequence ID" value="RJY51378.1"/>
    <property type="molecule type" value="Genomic_DNA"/>
</dbReference>
<dbReference type="EMBL" id="JASORJ010000027">
    <property type="protein sequence ID" value="MDK7357781.1"/>
    <property type="molecule type" value="Genomic_DNA"/>
</dbReference>
<dbReference type="Proteomes" id="UP000277803">
    <property type="component" value="Unassembled WGS sequence"/>
</dbReference>
<dbReference type="STRING" id="39777.B7L28_09385"/>
<proteinExistence type="predicted"/>
<evidence type="ECO:0000313" key="3">
    <source>
        <dbReference type="EMBL" id="MDK7357781.1"/>
    </source>
</evidence>
<name>A0A133RZW8_9FIRM</name>
<evidence type="ECO:0000313" key="4">
    <source>
        <dbReference type="EMBL" id="RJY51378.1"/>
    </source>
</evidence>
<dbReference type="PIRSF" id="PIRSF037984">
    <property type="entry name" value="Met_synth_TM0269_prd"/>
    <property type="match status" value="1"/>
</dbReference>
<feature type="region of interest" description="Disordered" evidence="1">
    <location>
        <begin position="212"/>
        <end position="250"/>
    </location>
</feature>
<evidence type="ECO:0000313" key="6">
    <source>
        <dbReference type="Proteomes" id="UP000277803"/>
    </source>
</evidence>
<dbReference type="Proteomes" id="UP001236274">
    <property type="component" value="Unassembled WGS sequence"/>
</dbReference>
<dbReference type="InterPro" id="IPR037010">
    <property type="entry name" value="VitB12-dep_Met_synth_activ_sf"/>
</dbReference>
<gene>
    <name evidence="4" type="ORF">D2965_00425</name>
    <name evidence="2" type="ORF">HMPREF3233_01921</name>
    <name evidence="3" type="ORF">QP520_09110</name>
</gene>